<reference evidence="7" key="1">
    <citation type="submission" date="2022-06" db="EMBL/GenBank/DDBJ databases">
        <title>Aquibacillus sp. a new bacterium isolated from soil saline samples.</title>
        <authorList>
            <person name="Galisteo C."/>
            <person name="De La Haba R."/>
            <person name="Sanchez-Porro C."/>
            <person name="Ventosa A."/>
        </authorList>
    </citation>
    <scope>NUCLEOTIDE SEQUENCE</scope>
    <source>
        <strain evidence="7">3ASR75-11</strain>
    </source>
</reference>
<evidence type="ECO:0000313" key="8">
    <source>
        <dbReference type="Proteomes" id="UP001145050"/>
    </source>
</evidence>
<dbReference type="NCBIfam" id="TIGR01732">
    <property type="entry name" value="tiny_TM_bacill"/>
    <property type="match status" value="1"/>
</dbReference>
<evidence type="ECO:0000256" key="5">
    <source>
        <dbReference type="ARBA" id="ARBA00023136"/>
    </source>
</evidence>
<organism evidence="7 8">
    <name type="scientific">Terrihalobacillus insolitus</name>
    <dbReference type="NCBI Taxonomy" id="2950438"/>
    <lineage>
        <taxon>Bacteria</taxon>
        <taxon>Bacillati</taxon>
        <taxon>Bacillota</taxon>
        <taxon>Bacilli</taxon>
        <taxon>Bacillales</taxon>
        <taxon>Bacillaceae</taxon>
        <taxon>Terrihalobacillus</taxon>
    </lineage>
</organism>
<evidence type="ECO:0000256" key="3">
    <source>
        <dbReference type="ARBA" id="ARBA00022692"/>
    </source>
</evidence>
<evidence type="ECO:0000256" key="6">
    <source>
        <dbReference type="SAM" id="Phobius"/>
    </source>
</evidence>
<name>A0A9X3WZ63_9BACI</name>
<dbReference type="GO" id="GO:0016020">
    <property type="term" value="C:membrane"/>
    <property type="evidence" value="ECO:0007669"/>
    <property type="project" value="UniProtKB-SubCell"/>
</dbReference>
<dbReference type="AlphaFoldDB" id="A0A9X3WZ63"/>
<comment type="caution">
    <text evidence="7">The sequence shown here is derived from an EMBL/GenBank/DDBJ whole genome shotgun (WGS) entry which is preliminary data.</text>
</comment>
<comment type="similarity">
    <text evidence="2">Belongs to the SscA family.</text>
</comment>
<dbReference type="Proteomes" id="UP001145050">
    <property type="component" value="Unassembled WGS sequence"/>
</dbReference>
<protein>
    <submittedName>
        <fullName evidence="7">YjcZ family sporulation protein</fullName>
    </submittedName>
</protein>
<evidence type="ECO:0000256" key="4">
    <source>
        <dbReference type="ARBA" id="ARBA00022989"/>
    </source>
</evidence>
<evidence type="ECO:0000256" key="2">
    <source>
        <dbReference type="ARBA" id="ARBA00010221"/>
    </source>
</evidence>
<dbReference type="EMBL" id="JAMQKB010000028">
    <property type="protein sequence ID" value="MDC3426059.1"/>
    <property type="molecule type" value="Genomic_DNA"/>
</dbReference>
<keyword evidence="4 6" id="KW-1133">Transmembrane helix</keyword>
<evidence type="ECO:0000313" key="7">
    <source>
        <dbReference type="EMBL" id="MDC3426059.1"/>
    </source>
</evidence>
<proteinExistence type="inferred from homology"/>
<dbReference type="Pfam" id="PF09680">
    <property type="entry name" value="YjcZ_2"/>
    <property type="match status" value="1"/>
</dbReference>
<dbReference type="RefSeq" id="WP_272437878.1">
    <property type="nucleotide sequence ID" value="NZ_JAMQKB010000028.1"/>
</dbReference>
<comment type="subcellular location">
    <subcellularLocation>
        <location evidence="1">Membrane</location>
        <topology evidence="1">Single-pass membrane protein</topology>
    </subcellularLocation>
</comment>
<keyword evidence="5 6" id="KW-0472">Membrane</keyword>
<gene>
    <name evidence="7" type="ORF">NC797_16280</name>
</gene>
<accession>A0A9X3WZ63</accession>
<dbReference type="InterPro" id="IPR010070">
    <property type="entry name" value="YjcZ-like"/>
</dbReference>
<keyword evidence="3 6" id="KW-0812">Transmembrane</keyword>
<sequence>MSFAGGFPQGGQNGFILLVVLFVLLVIVGNNYPMGQGFGGGY</sequence>
<evidence type="ECO:0000256" key="1">
    <source>
        <dbReference type="ARBA" id="ARBA00004167"/>
    </source>
</evidence>
<feature type="transmembrane region" description="Helical" evidence="6">
    <location>
        <begin position="12"/>
        <end position="32"/>
    </location>
</feature>
<keyword evidence="8" id="KW-1185">Reference proteome</keyword>